<dbReference type="AlphaFoldDB" id="A0A9C7Q0K9"/>
<evidence type="ECO:0000313" key="6">
    <source>
        <dbReference type="EMBL" id="GJQ14238.1"/>
    </source>
</evidence>
<dbReference type="Proteomes" id="UP001061958">
    <property type="component" value="Unassembled WGS sequence"/>
</dbReference>
<dbReference type="GO" id="GO:0046475">
    <property type="term" value="P:glycerophospholipid catabolic process"/>
    <property type="evidence" value="ECO:0007669"/>
    <property type="project" value="TreeGrafter"/>
</dbReference>
<evidence type="ECO:0000313" key="7">
    <source>
        <dbReference type="Proteomes" id="UP001061958"/>
    </source>
</evidence>
<reference evidence="6" key="2">
    <citation type="submission" date="2022-01" db="EMBL/GenBank/DDBJ databases">
        <authorList>
            <person name="Hirooka S."/>
            <person name="Miyagishima S.Y."/>
        </authorList>
    </citation>
    <scope>NUCLEOTIDE SEQUENCE</scope>
    <source>
        <strain evidence="6">NBRC 102759</strain>
    </source>
</reference>
<reference evidence="6" key="1">
    <citation type="journal article" date="2022" name="Proc. Natl. Acad. Sci. U.S.A.">
        <title>Life cycle and functional genomics of the unicellular red alga Galdieria for elucidating algal and plant evolution and industrial use.</title>
        <authorList>
            <person name="Hirooka S."/>
            <person name="Itabashi T."/>
            <person name="Ichinose T.M."/>
            <person name="Onuma R."/>
            <person name="Fujiwara T."/>
            <person name="Yamashita S."/>
            <person name="Jong L.W."/>
            <person name="Tomita R."/>
            <person name="Iwane A.H."/>
            <person name="Miyagishima S.Y."/>
        </authorList>
    </citation>
    <scope>NUCLEOTIDE SEQUENCE</scope>
    <source>
        <strain evidence="6">NBRC 102759</strain>
    </source>
</reference>
<evidence type="ECO:0000256" key="1">
    <source>
        <dbReference type="ARBA" id="ARBA00004167"/>
    </source>
</evidence>
<comment type="subcellular location">
    <subcellularLocation>
        <location evidence="1">Membrane</location>
        <topology evidence="1">Single-pass membrane protein</topology>
    </subcellularLocation>
</comment>
<keyword evidence="7" id="KW-1185">Reference proteome</keyword>
<gene>
    <name evidence="6" type="ORF">GpartN1_g6029.t1</name>
</gene>
<dbReference type="GO" id="GO:0016020">
    <property type="term" value="C:membrane"/>
    <property type="evidence" value="ECO:0007669"/>
    <property type="project" value="UniProtKB-SubCell"/>
</dbReference>
<dbReference type="EMBL" id="BQMJ01000053">
    <property type="protein sequence ID" value="GJQ14238.1"/>
    <property type="molecule type" value="Genomic_DNA"/>
</dbReference>
<dbReference type="GO" id="GO:0046513">
    <property type="term" value="P:ceramide biosynthetic process"/>
    <property type="evidence" value="ECO:0007669"/>
    <property type="project" value="TreeGrafter"/>
</dbReference>
<dbReference type="GO" id="GO:0050290">
    <property type="term" value="F:sphingomyelin phosphodiesterase D activity"/>
    <property type="evidence" value="ECO:0007669"/>
    <property type="project" value="InterPro"/>
</dbReference>
<keyword evidence="3 5" id="KW-1133">Transmembrane helix</keyword>
<dbReference type="GO" id="GO:0006685">
    <property type="term" value="P:sphingomyelin catabolic process"/>
    <property type="evidence" value="ECO:0007669"/>
    <property type="project" value="TreeGrafter"/>
</dbReference>
<feature type="transmembrane region" description="Helical" evidence="5">
    <location>
        <begin position="677"/>
        <end position="698"/>
    </location>
</feature>
<sequence length="701" mass="81703">MVNKELLNDAIQKALRSDDWLDLDTYFKSVIEGLEDFQTFYELLPSFLRQVLGYEQAGILDSVETLDIKRNSIFRFLGPRSNFFFCLEKCSSSFTFYFPISNLPLWLQRGVEEQHSPVNSQSNLLNATGSKEVFLSFCKSRLRQTAEGELELNTTEYFLFCLIANTLWKRDLPVFEEDSLASSRAFHPALELKQFLSQRQSSGRVQNQQCLKLEKWLYLYFLNIYLVYFVPRKETICSLESRDTYFVRKYGEFFWQLFCNFYTFSEESYTISSVSLPSRFIFCVLTAAIAHIRPFSGNVGPQTVYEERVLSNKRNLKIFSTEDAWNLSVRSIVEFFHICSVQWSESLLLTDFIYLACCVFVMATPWVPIEKWINVPSFTHVIGSHIDSFYNATSSVTKVSTDQYSKKNSMEGLSAVHESCATDWSDFINRYKDLYGALIPFIIRKAAILGALKNSHFLLLLKSLSNSFHCRSFEEEDSLFVLIRNAYAHISETYDQSLYSLSKAGELCTFSFFHQGIYRDIKTFQGETLKLLFESWKLWRQSNRIGIVLQSDLSFGGSSSDLRFPKEFLKDFRGLFLVLNLGTSSVSTSSLIEDATKTSNLFRRPCTAGRSNIVSERFETRRNEMPSVRYTKGAIKYHGDPWLAPVCSYESEYLIYFLYQIHLFLLRRFHINLNFRFLASYFFLGYVLVLLILLWYVLRYW</sequence>
<comment type="caution">
    <text evidence="6">The sequence shown here is derived from an EMBL/GenBank/DDBJ whole genome shotgun (WGS) entry which is preliminary data.</text>
</comment>
<accession>A0A9C7Q0K9</accession>
<keyword evidence="2 5" id="KW-0812">Transmembrane</keyword>
<evidence type="ECO:0000256" key="5">
    <source>
        <dbReference type="SAM" id="Phobius"/>
    </source>
</evidence>
<proteinExistence type="predicted"/>
<protein>
    <submittedName>
        <fullName evidence="6">Uncharacterized protein</fullName>
    </submittedName>
</protein>
<evidence type="ECO:0000256" key="3">
    <source>
        <dbReference type="ARBA" id="ARBA00022989"/>
    </source>
</evidence>
<dbReference type="InterPro" id="IPR024129">
    <property type="entry name" value="Sphingomy_SMPD4"/>
</dbReference>
<evidence type="ECO:0000256" key="2">
    <source>
        <dbReference type="ARBA" id="ARBA00022692"/>
    </source>
</evidence>
<evidence type="ECO:0000256" key="4">
    <source>
        <dbReference type="ARBA" id="ARBA00023136"/>
    </source>
</evidence>
<organism evidence="6 7">
    <name type="scientific">Galdieria partita</name>
    <dbReference type="NCBI Taxonomy" id="83374"/>
    <lineage>
        <taxon>Eukaryota</taxon>
        <taxon>Rhodophyta</taxon>
        <taxon>Bangiophyceae</taxon>
        <taxon>Galdieriales</taxon>
        <taxon>Galdieriaceae</taxon>
        <taxon>Galdieria</taxon>
    </lineage>
</organism>
<keyword evidence="4 5" id="KW-0472">Membrane</keyword>
<dbReference type="PANTHER" id="PTHR12988:SF6">
    <property type="entry name" value="SPHINGOMYELIN PHOSPHODIESTERASE 4"/>
    <property type="match status" value="1"/>
</dbReference>
<name>A0A9C7Q0K9_9RHOD</name>
<dbReference type="PANTHER" id="PTHR12988">
    <property type="entry name" value="SPHINGOMYELIN PHOSPHODIESTERASE 4"/>
    <property type="match status" value="1"/>
</dbReference>
<dbReference type="OrthoDB" id="10324615at2759"/>